<reference evidence="8" key="1">
    <citation type="journal article" date="2023" name="IScience">
        <title>Live-bearing cockroach genome reveals convergent evolutionary mechanisms linked to viviparity in insects and beyond.</title>
        <authorList>
            <person name="Fouks B."/>
            <person name="Harrison M.C."/>
            <person name="Mikhailova A.A."/>
            <person name="Marchal E."/>
            <person name="English S."/>
            <person name="Carruthers M."/>
            <person name="Jennings E.C."/>
            <person name="Chiamaka E.L."/>
            <person name="Frigard R.A."/>
            <person name="Pippel M."/>
            <person name="Attardo G.M."/>
            <person name="Benoit J.B."/>
            <person name="Bornberg-Bauer E."/>
            <person name="Tobe S.S."/>
        </authorList>
    </citation>
    <scope>NUCLEOTIDE SEQUENCE</scope>
    <source>
        <strain evidence="8">Stay&amp;Tobe</strain>
    </source>
</reference>
<keyword evidence="2" id="KW-0964">Secreted</keyword>
<keyword evidence="3" id="KW-0646">Protease inhibitor</keyword>
<dbReference type="PANTHER" id="PTHR45938">
    <property type="entry name" value="ACP24A4-RELATED"/>
    <property type="match status" value="1"/>
</dbReference>
<comment type="caution">
    <text evidence="8">The sequence shown here is derived from an EMBL/GenBank/DDBJ whole genome shotgun (WGS) entry which is preliminary data.</text>
</comment>
<evidence type="ECO:0000313" key="8">
    <source>
        <dbReference type="EMBL" id="KAJ9586371.1"/>
    </source>
</evidence>
<dbReference type="PANTHER" id="PTHR45938:SF11">
    <property type="entry name" value="WAP, KAZAL, IMMUNOGLOBULIN, KUNITZ AND NTR DOMAIN-CONTAINING PROTEIN 2-LIKE"/>
    <property type="match status" value="1"/>
</dbReference>
<dbReference type="InterPro" id="IPR020901">
    <property type="entry name" value="Prtase_inh_Kunz-CS"/>
</dbReference>
<dbReference type="InterPro" id="IPR002223">
    <property type="entry name" value="Kunitz_BPTI"/>
</dbReference>
<feature type="domain" description="BPTI/Kunitz inhibitor" evidence="7">
    <location>
        <begin position="87"/>
        <end position="137"/>
    </location>
</feature>
<dbReference type="CDD" id="cd00109">
    <property type="entry name" value="Kunitz-type"/>
    <property type="match status" value="1"/>
</dbReference>
<dbReference type="GO" id="GO:0048019">
    <property type="term" value="F:receptor antagonist activity"/>
    <property type="evidence" value="ECO:0007669"/>
    <property type="project" value="TreeGrafter"/>
</dbReference>
<evidence type="ECO:0000256" key="5">
    <source>
        <dbReference type="ARBA" id="ARBA00022900"/>
    </source>
</evidence>
<reference evidence="8" key="2">
    <citation type="submission" date="2023-05" db="EMBL/GenBank/DDBJ databases">
        <authorList>
            <person name="Fouks B."/>
        </authorList>
    </citation>
    <scope>NUCLEOTIDE SEQUENCE</scope>
    <source>
        <strain evidence="8">Stay&amp;Tobe</strain>
        <tissue evidence="8">Testes</tissue>
    </source>
</reference>
<evidence type="ECO:0000313" key="9">
    <source>
        <dbReference type="Proteomes" id="UP001233999"/>
    </source>
</evidence>
<dbReference type="PRINTS" id="PR00759">
    <property type="entry name" value="BASICPTASE"/>
</dbReference>
<dbReference type="FunFam" id="4.10.410.10:FF:000020">
    <property type="entry name" value="Collagen, type VI, alpha 3"/>
    <property type="match status" value="1"/>
</dbReference>
<gene>
    <name evidence="8" type="ORF">L9F63_019993</name>
</gene>
<keyword evidence="6" id="KW-1015">Disulfide bond</keyword>
<feature type="non-terminal residue" evidence="8">
    <location>
        <position position="140"/>
    </location>
</feature>
<dbReference type="InterPro" id="IPR036880">
    <property type="entry name" value="Kunitz_BPTI_sf"/>
</dbReference>
<keyword evidence="5" id="KW-0722">Serine protease inhibitor</keyword>
<dbReference type="Gene3D" id="4.10.410.10">
    <property type="entry name" value="Pancreatic trypsin inhibitor Kunitz domain"/>
    <property type="match status" value="1"/>
</dbReference>
<accession>A0AAD7ZTD9</accession>
<evidence type="ECO:0000256" key="1">
    <source>
        <dbReference type="ARBA" id="ARBA00004613"/>
    </source>
</evidence>
<protein>
    <recommendedName>
        <fullName evidence="7">BPTI/Kunitz inhibitor domain-containing protein</fullName>
    </recommendedName>
</protein>
<sequence>GTAYKSEMFQLPVVMAVALVAAIVVFPAGYAQTSDSFTEITERLDSGSRWYYNATATRCYLAPGYDDESFNSERECYTSSQTPAELCNQQAIRGPCRAYIPGYYYYVEDGTCLRFVYGGCAGNGNRFPTKEECIAFCNGV</sequence>
<dbReference type="PROSITE" id="PS50279">
    <property type="entry name" value="BPTI_KUNITZ_2"/>
    <property type="match status" value="1"/>
</dbReference>
<evidence type="ECO:0000256" key="6">
    <source>
        <dbReference type="ARBA" id="ARBA00023157"/>
    </source>
</evidence>
<keyword evidence="4" id="KW-0732">Signal</keyword>
<dbReference type="GO" id="GO:0004867">
    <property type="term" value="F:serine-type endopeptidase inhibitor activity"/>
    <property type="evidence" value="ECO:0007669"/>
    <property type="project" value="UniProtKB-KW"/>
</dbReference>
<dbReference type="GO" id="GO:0005615">
    <property type="term" value="C:extracellular space"/>
    <property type="evidence" value="ECO:0007669"/>
    <property type="project" value="TreeGrafter"/>
</dbReference>
<dbReference type="PROSITE" id="PS00280">
    <property type="entry name" value="BPTI_KUNITZ_1"/>
    <property type="match status" value="1"/>
</dbReference>
<comment type="subcellular location">
    <subcellularLocation>
        <location evidence="1">Secreted</location>
    </subcellularLocation>
</comment>
<dbReference type="SMART" id="SM00131">
    <property type="entry name" value="KU"/>
    <property type="match status" value="1"/>
</dbReference>
<keyword evidence="9" id="KW-1185">Reference proteome</keyword>
<dbReference type="Proteomes" id="UP001233999">
    <property type="component" value="Unassembled WGS sequence"/>
</dbReference>
<evidence type="ECO:0000256" key="4">
    <source>
        <dbReference type="ARBA" id="ARBA00022729"/>
    </source>
</evidence>
<dbReference type="GO" id="GO:0050431">
    <property type="term" value="F:transforming growth factor beta binding"/>
    <property type="evidence" value="ECO:0007669"/>
    <property type="project" value="TreeGrafter"/>
</dbReference>
<dbReference type="SUPFAM" id="SSF57362">
    <property type="entry name" value="BPTI-like"/>
    <property type="match status" value="1"/>
</dbReference>
<organism evidence="8 9">
    <name type="scientific">Diploptera punctata</name>
    <name type="common">Pacific beetle cockroach</name>
    <dbReference type="NCBI Taxonomy" id="6984"/>
    <lineage>
        <taxon>Eukaryota</taxon>
        <taxon>Metazoa</taxon>
        <taxon>Ecdysozoa</taxon>
        <taxon>Arthropoda</taxon>
        <taxon>Hexapoda</taxon>
        <taxon>Insecta</taxon>
        <taxon>Pterygota</taxon>
        <taxon>Neoptera</taxon>
        <taxon>Polyneoptera</taxon>
        <taxon>Dictyoptera</taxon>
        <taxon>Blattodea</taxon>
        <taxon>Blaberoidea</taxon>
        <taxon>Blaberidae</taxon>
        <taxon>Diplopterinae</taxon>
        <taxon>Diploptera</taxon>
    </lineage>
</organism>
<dbReference type="Pfam" id="PF00014">
    <property type="entry name" value="Kunitz_BPTI"/>
    <property type="match status" value="1"/>
</dbReference>
<evidence type="ECO:0000256" key="2">
    <source>
        <dbReference type="ARBA" id="ARBA00022525"/>
    </source>
</evidence>
<evidence type="ECO:0000259" key="7">
    <source>
        <dbReference type="PROSITE" id="PS50279"/>
    </source>
</evidence>
<name>A0AAD7ZTD9_DIPPU</name>
<proteinExistence type="predicted"/>
<dbReference type="AlphaFoldDB" id="A0AAD7ZTD9"/>
<dbReference type="EMBL" id="JASPKZ010007169">
    <property type="protein sequence ID" value="KAJ9586371.1"/>
    <property type="molecule type" value="Genomic_DNA"/>
</dbReference>
<evidence type="ECO:0000256" key="3">
    <source>
        <dbReference type="ARBA" id="ARBA00022690"/>
    </source>
</evidence>